<sequence length="208" mass="22682">MTTEGTASIGLREIARRAGVSHGAPRRYFPTHHALLSAIAHRGFADLRERFTVALAGATSARDQVRALARAYVGYALENRGMFELMFRHDLLDSERHPSDRPRLRESTLPMFEVTVGLVVRCREERDATTGAGPRSRDADADDDPPAAVSAAALWANLHGVAQLWNWGSLQLALDVGPDDGTAGREPLEELDQIIAAVLDAHLGRATR</sequence>
<evidence type="ECO:0000313" key="8">
    <source>
        <dbReference type="Proteomes" id="UP000638648"/>
    </source>
</evidence>
<evidence type="ECO:0000256" key="1">
    <source>
        <dbReference type="ARBA" id="ARBA00023015"/>
    </source>
</evidence>
<dbReference type="InterPro" id="IPR025996">
    <property type="entry name" value="MT1864/Rv1816-like_C"/>
</dbReference>
<dbReference type="Pfam" id="PF13305">
    <property type="entry name" value="TetR_C_33"/>
    <property type="match status" value="1"/>
</dbReference>
<dbReference type="InterPro" id="IPR050109">
    <property type="entry name" value="HTH-type_TetR-like_transc_reg"/>
</dbReference>
<comment type="caution">
    <text evidence="7">The sequence shown here is derived from an EMBL/GenBank/DDBJ whole genome shotgun (WGS) entry which is preliminary data.</text>
</comment>
<dbReference type="InterPro" id="IPR036271">
    <property type="entry name" value="Tet_transcr_reg_TetR-rel_C_sf"/>
</dbReference>
<dbReference type="SUPFAM" id="SSF46689">
    <property type="entry name" value="Homeodomain-like"/>
    <property type="match status" value="1"/>
</dbReference>
<dbReference type="AlphaFoldDB" id="A0A927MYL2"/>
<organism evidence="7 8">
    <name type="scientific">Actinopolymorpha pittospori</name>
    <dbReference type="NCBI Taxonomy" id="648752"/>
    <lineage>
        <taxon>Bacteria</taxon>
        <taxon>Bacillati</taxon>
        <taxon>Actinomycetota</taxon>
        <taxon>Actinomycetes</taxon>
        <taxon>Propionibacteriales</taxon>
        <taxon>Actinopolymorphaceae</taxon>
        <taxon>Actinopolymorpha</taxon>
    </lineage>
</organism>
<dbReference type="SUPFAM" id="SSF48498">
    <property type="entry name" value="Tetracyclin repressor-like, C-terminal domain"/>
    <property type="match status" value="1"/>
</dbReference>
<reference evidence="7" key="1">
    <citation type="submission" date="2020-10" db="EMBL/GenBank/DDBJ databases">
        <title>Sequencing the genomes of 1000 actinobacteria strains.</title>
        <authorList>
            <person name="Klenk H.-P."/>
        </authorList>
    </citation>
    <scope>NUCLEOTIDE SEQUENCE</scope>
    <source>
        <strain evidence="7">DSM 45354</strain>
    </source>
</reference>
<dbReference type="PANTHER" id="PTHR30055">
    <property type="entry name" value="HTH-TYPE TRANSCRIPTIONAL REGULATOR RUTR"/>
    <property type="match status" value="1"/>
</dbReference>
<dbReference type="GO" id="GO:0000976">
    <property type="term" value="F:transcription cis-regulatory region binding"/>
    <property type="evidence" value="ECO:0007669"/>
    <property type="project" value="TreeGrafter"/>
</dbReference>
<feature type="region of interest" description="Disordered" evidence="5">
    <location>
        <begin position="125"/>
        <end position="144"/>
    </location>
</feature>
<dbReference type="Proteomes" id="UP000638648">
    <property type="component" value="Unassembled WGS sequence"/>
</dbReference>
<accession>A0A927MYL2</accession>
<dbReference type="PROSITE" id="PS50977">
    <property type="entry name" value="HTH_TETR_2"/>
    <property type="match status" value="1"/>
</dbReference>
<evidence type="ECO:0000256" key="3">
    <source>
        <dbReference type="ARBA" id="ARBA00023163"/>
    </source>
</evidence>
<keyword evidence="8" id="KW-1185">Reference proteome</keyword>
<dbReference type="InterPro" id="IPR009057">
    <property type="entry name" value="Homeodomain-like_sf"/>
</dbReference>
<proteinExistence type="predicted"/>
<evidence type="ECO:0000313" key="7">
    <source>
        <dbReference type="EMBL" id="MBE1607108.1"/>
    </source>
</evidence>
<protein>
    <submittedName>
        <fullName evidence="7">AcrR family transcriptional regulator</fullName>
    </submittedName>
</protein>
<dbReference type="EMBL" id="JADBEM010000001">
    <property type="protein sequence ID" value="MBE1607108.1"/>
    <property type="molecule type" value="Genomic_DNA"/>
</dbReference>
<gene>
    <name evidence="7" type="ORF">HEB94_003956</name>
</gene>
<keyword evidence="2 4" id="KW-0238">DNA-binding</keyword>
<dbReference type="Gene3D" id="1.10.357.10">
    <property type="entry name" value="Tetracycline Repressor, domain 2"/>
    <property type="match status" value="1"/>
</dbReference>
<keyword evidence="1" id="KW-0805">Transcription regulation</keyword>
<dbReference type="PANTHER" id="PTHR30055:SF220">
    <property type="entry name" value="TETR-FAMILY REGULATORY PROTEIN"/>
    <property type="match status" value="1"/>
</dbReference>
<evidence type="ECO:0000256" key="4">
    <source>
        <dbReference type="PROSITE-ProRule" id="PRU00335"/>
    </source>
</evidence>
<evidence type="ECO:0000256" key="5">
    <source>
        <dbReference type="SAM" id="MobiDB-lite"/>
    </source>
</evidence>
<dbReference type="InterPro" id="IPR001647">
    <property type="entry name" value="HTH_TetR"/>
</dbReference>
<evidence type="ECO:0000256" key="2">
    <source>
        <dbReference type="ARBA" id="ARBA00023125"/>
    </source>
</evidence>
<feature type="domain" description="HTH tetR-type" evidence="6">
    <location>
        <begin position="1"/>
        <end position="47"/>
    </location>
</feature>
<name>A0A927MYL2_9ACTN</name>
<evidence type="ECO:0000259" key="6">
    <source>
        <dbReference type="PROSITE" id="PS50977"/>
    </source>
</evidence>
<dbReference type="GO" id="GO:0003700">
    <property type="term" value="F:DNA-binding transcription factor activity"/>
    <property type="evidence" value="ECO:0007669"/>
    <property type="project" value="TreeGrafter"/>
</dbReference>
<keyword evidence="3" id="KW-0804">Transcription</keyword>
<feature type="DNA-binding region" description="H-T-H motif" evidence="4">
    <location>
        <begin position="10"/>
        <end position="29"/>
    </location>
</feature>